<dbReference type="VEuPathDB" id="FungiDB:MCYG_06814"/>
<protein>
    <submittedName>
        <fullName evidence="1">Uncharacterized protein</fullName>
    </submittedName>
</protein>
<evidence type="ECO:0000313" key="1">
    <source>
        <dbReference type="EMBL" id="EEQ33995.1"/>
    </source>
</evidence>
<organism evidence="1 2">
    <name type="scientific">Arthroderma otae (strain ATCC MYA-4605 / CBS 113480)</name>
    <name type="common">Microsporum canis</name>
    <dbReference type="NCBI Taxonomy" id="554155"/>
    <lineage>
        <taxon>Eukaryota</taxon>
        <taxon>Fungi</taxon>
        <taxon>Dikarya</taxon>
        <taxon>Ascomycota</taxon>
        <taxon>Pezizomycotina</taxon>
        <taxon>Eurotiomycetes</taxon>
        <taxon>Eurotiomycetidae</taxon>
        <taxon>Onygenales</taxon>
        <taxon>Arthrodermataceae</taxon>
        <taxon>Microsporum</taxon>
    </lineage>
</organism>
<dbReference type="eggNOG" id="ENOG502RAT8">
    <property type="taxonomic scope" value="Eukaryota"/>
</dbReference>
<proteinExistence type="predicted"/>
<keyword evidence="2" id="KW-1185">Reference proteome</keyword>
<gene>
    <name evidence="1" type="ORF">MCYG_06814</name>
</gene>
<dbReference type="OMA" id="WATAQPC"/>
<dbReference type="OrthoDB" id="4169126at2759"/>
<dbReference type="STRING" id="554155.C5FVR1"/>
<sequence length="298" mass="33926">MRPILNKKPKRDAAKVAEILMKKGTKPEEAEPIIARARMSDRLMKIYDTVDAFEIPYLTPNAIPSDIIIHKGASPKFFQQTSEQELVKGCDLPTYYIKSHSGDGTMPPGNFDSVYGLLLDFKELFAKVGVGLKGTLADRLGLQYLRDRKGEYPMMAEYAHCGERNRQYQWYTPAIYEYRDASNIVVTSIHQVKEDGTEKYILQSELMALLRLMVMKSRRPEAVSHQIFPVLLISFRPYQIVIIEAYEDGKHFHVNYGEPIVMSEQVPPKEQDKRMKSVLGWAAARPCGKTASYSDCPP</sequence>
<dbReference type="HOGENOM" id="CLU_084805_0_0_1"/>
<accession>C5FVR1</accession>
<reference evidence="2" key="1">
    <citation type="journal article" date="2012" name="MBio">
        <title>Comparative genome analysis of Trichophyton rubrum and related dermatophytes reveals candidate genes involved in infection.</title>
        <authorList>
            <person name="Martinez D.A."/>
            <person name="Oliver B.G."/>
            <person name="Graeser Y."/>
            <person name="Goldberg J.M."/>
            <person name="Li W."/>
            <person name="Martinez-Rossi N.M."/>
            <person name="Monod M."/>
            <person name="Shelest E."/>
            <person name="Barton R.C."/>
            <person name="Birch E."/>
            <person name="Brakhage A.A."/>
            <person name="Chen Z."/>
            <person name="Gurr S.J."/>
            <person name="Heiman D."/>
            <person name="Heitman J."/>
            <person name="Kosti I."/>
            <person name="Rossi A."/>
            <person name="Saif S."/>
            <person name="Samalova M."/>
            <person name="Saunders C.W."/>
            <person name="Shea T."/>
            <person name="Summerbell R.C."/>
            <person name="Xu J."/>
            <person name="Young S."/>
            <person name="Zeng Q."/>
            <person name="Birren B.W."/>
            <person name="Cuomo C.A."/>
            <person name="White T.C."/>
        </authorList>
    </citation>
    <scope>NUCLEOTIDE SEQUENCE [LARGE SCALE GENOMIC DNA]</scope>
    <source>
        <strain evidence="2">ATCC MYA-4605 / CBS 113480</strain>
    </source>
</reference>
<dbReference type="AlphaFoldDB" id="C5FVR1"/>
<dbReference type="RefSeq" id="XP_002844850.1">
    <property type="nucleotide sequence ID" value="XM_002844804.1"/>
</dbReference>
<dbReference type="GeneID" id="9222240"/>
<dbReference type="Proteomes" id="UP000002035">
    <property type="component" value="Unassembled WGS sequence"/>
</dbReference>
<dbReference type="EMBL" id="DS995706">
    <property type="protein sequence ID" value="EEQ33995.1"/>
    <property type="molecule type" value="Genomic_DNA"/>
</dbReference>
<name>C5FVR1_ARTOC</name>
<evidence type="ECO:0000313" key="2">
    <source>
        <dbReference type="Proteomes" id="UP000002035"/>
    </source>
</evidence>